<dbReference type="Pfam" id="PF05193">
    <property type="entry name" value="Peptidase_M16_C"/>
    <property type="match status" value="1"/>
</dbReference>
<dbReference type="AlphaFoldDB" id="A0A0G1XBG8"/>
<dbReference type="PANTHER" id="PTHR11851:SF49">
    <property type="entry name" value="MITOCHONDRIAL-PROCESSING PEPTIDASE SUBUNIT ALPHA"/>
    <property type="match status" value="1"/>
</dbReference>
<evidence type="ECO:0000256" key="1">
    <source>
        <dbReference type="ARBA" id="ARBA00007261"/>
    </source>
</evidence>
<dbReference type="InterPro" id="IPR011249">
    <property type="entry name" value="Metalloenz_LuxS/M16"/>
</dbReference>
<dbReference type="GO" id="GO:0046872">
    <property type="term" value="F:metal ion binding"/>
    <property type="evidence" value="ECO:0007669"/>
    <property type="project" value="InterPro"/>
</dbReference>
<organism evidence="4 5">
    <name type="scientific">Candidatus Jorgensenbacteria bacterium GW2011_GWA1_48_11</name>
    <dbReference type="NCBI Taxonomy" id="1618660"/>
    <lineage>
        <taxon>Bacteria</taxon>
        <taxon>Candidatus Joergenseniibacteriota</taxon>
    </lineage>
</organism>
<evidence type="ECO:0000313" key="5">
    <source>
        <dbReference type="Proteomes" id="UP000034956"/>
    </source>
</evidence>
<name>A0A0G1XBG8_9BACT</name>
<proteinExistence type="inferred from homology"/>
<dbReference type="Pfam" id="PF00675">
    <property type="entry name" value="Peptidase_M16"/>
    <property type="match status" value="1"/>
</dbReference>
<gene>
    <name evidence="4" type="ORF">UY23_C0001G0246</name>
</gene>
<dbReference type="InterPro" id="IPR050361">
    <property type="entry name" value="MPP/UQCRC_Complex"/>
</dbReference>
<accession>A0A0G1XBG8</accession>
<dbReference type="InterPro" id="IPR011765">
    <property type="entry name" value="Pept_M16_N"/>
</dbReference>
<sequence>MEKSFEKKVLANGLRVILVPESQSLATTALVLVEAGSKYETKDINGLSHFLEHICFKGTKARPRAIDIASELDGLGAQYNAFTSQEYTGYYTKVRNEKIDKALEIITDLYIDPVFDEKEIEKEKGVIIEEMNLYEDTPYRKIQDLFLGLVYGDQPAGWAVLGRKEVILKLKRSDFLAYRRRHYLPQSTVVIVAGGFQKEKMLEQIEAHFSKLPGGGKEKKIPVAESQSKPEEIIRFKESDQTHLVLGFRAFSAFDERKYALEVLADILGGGMGSRLFQKIREEMGAAYYVRASTDLSTDHGLMTVSAGVQHQKVEAVIQVILEEFNRLAKERVLPADLQRAKEHLVGNLFLSLETSDETSSFYGVQEIMGLEPISPQAVARKIQAVTSEEIQAAAKSLFNNESLNLALIGPFKEKTFIDILKV</sequence>
<evidence type="ECO:0000313" key="4">
    <source>
        <dbReference type="EMBL" id="KKU91640.1"/>
    </source>
</evidence>
<dbReference type="Proteomes" id="UP000034956">
    <property type="component" value="Unassembled WGS sequence"/>
</dbReference>
<evidence type="ECO:0000259" key="2">
    <source>
        <dbReference type="Pfam" id="PF00675"/>
    </source>
</evidence>
<dbReference type="EMBL" id="LCPF01000001">
    <property type="protein sequence ID" value="KKU91640.1"/>
    <property type="molecule type" value="Genomic_DNA"/>
</dbReference>
<protein>
    <submittedName>
        <fullName evidence="4">Peptidase, M16 family</fullName>
    </submittedName>
</protein>
<reference evidence="4 5" key="1">
    <citation type="journal article" date="2015" name="Nature">
        <title>rRNA introns, odd ribosomes, and small enigmatic genomes across a large radiation of phyla.</title>
        <authorList>
            <person name="Brown C.T."/>
            <person name="Hug L.A."/>
            <person name="Thomas B.C."/>
            <person name="Sharon I."/>
            <person name="Castelle C.J."/>
            <person name="Singh A."/>
            <person name="Wilkins M.J."/>
            <person name="Williams K.H."/>
            <person name="Banfield J.F."/>
        </authorList>
    </citation>
    <scope>NUCLEOTIDE SEQUENCE [LARGE SCALE GENOMIC DNA]</scope>
</reference>
<feature type="domain" description="Peptidase M16 C-terminal" evidence="3">
    <location>
        <begin position="170"/>
        <end position="344"/>
    </location>
</feature>
<dbReference type="Gene3D" id="3.30.830.10">
    <property type="entry name" value="Metalloenzyme, LuxS/M16 peptidase-like"/>
    <property type="match status" value="2"/>
</dbReference>
<dbReference type="PANTHER" id="PTHR11851">
    <property type="entry name" value="METALLOPROTEASE"/>
    <property type="match status" value="1"/>
</dbReference>
<feature type="domain" description="Peptidase M16 N-terminal" evidence="2">
    <location>
        <begin position="18"/>
        <end position="147"/>
    </location>
</feature>
<dbReference type="InterPro" id="IPR007863">
    <property type="entry name" value="Peptidase_M16_C"/>
</dbReference>
<evidence type="ECO:0000259" key="3">
    <source>
        <dbReference type="Pfam" id="PF05193"/>
    </source>
</evidence>
<dbReference type="SUPFAM" id="SSF63411">
    <property type="entry name" value="LuxS/MPP-like metallohydrolase"/>
    <property type="match status" value="2"/>
</dbReference>
<comment type="similarity">
    <text evidence="1">Belongs to the peptidase M16 family.</text>
</comment>
<comment type="caution">
    <text evidence="4">The sequence shown here is derived from an EMBL/GenBank/DDBJ whole genome shotgun (WGS) entry which is preliminary data.</text>
</comment>